<dbReference type="EMBL" id="JAQQWK010000009">
    <property type="protein sequence ID" value="KAK8035501.1"/>
    <property type="molecule type" value="Genomic_DNA"/>
</dbReference>
<accession>A0ABR1SMH5</accession>
<protein>
    <submittedName>
        <fullName evidence="1">Uncharacterized protein</fullName>
    </submittedName>
</protein>
<reference evidence="1 2" key="1">
    <citation type="submission" date="2023-01" db="EMBL/GenBank/DDBJ databases">
        <title>Analysis of 21 Apiospora genomes using comparative genomics revels a genus with tremendous synthesis potential of carbohydrate active enzymes and secondary metabolites.</title>
        <authorList>
            <person name="Sorensen T."/>
        </authorList>
    </citation>
    <scope>NUCLEOTIDE SEQUENCE [LARGE SCALE GENOMIC DNA]</scope>
    <source>
        <strain evidence="1 2">CBS 33761</strain>
    </source>
</reference>
<evidence type="ECO:0000313" key="2">
    <source>
        <dbReference type="Proteomes" id="UP001444661"/>
    </source>
</evidence>
<sequence length="503" mass="57884">MEVPTFRNAIPPLLRIPLELRNLVYEYLVIIDQDFSYDVTDITFESSIFQINRQIRHEAWDYMARGHLWIRWESDLINSEVWEPRAPVLFGQSLNTYSERFDNELAIHFHLRDGHRKVTDALHSFTFAYHPSIYCWFLLYLCSCMQDLPHSRLIVEVKPEMIKRLSGFARTIEPLYCLRGLRKVSFTGMDDWDGQQALAEQMMGTGETIEAALAMRQRFQDIGRKAELEGRYSNAMIYYDLGPESKFSTPVWFPMGSPENNSLDDMDTELYIAFSRTTHKHILWLKQTAPLATLVESTTQELLLDIFRACNSALAFVGLTDIQRCKAHLYRAFGFFRYAEYVGPFLDQNSVDSLCKDDPIKRPSHVYRGDCYLLAARNLFYAQNVGAWDDVLPVLSEDDRQICSAIQARPGPRAFKLEEREIPLMGTWKGDPDLWNSWNARRMGGRGIFMKMFRRRHNDGEAGVPPDLTAAYAAHGISWSRTTGGELIPDLSGIVDTSLLPLA</sequence>
<name>A0ABR1SMH5_9PEZI</name>
<dbReference type="Proteomes" id="UP001444661">
    <property type="component" value="Unassembled WGS sequence"/>
</dbReference>
<gene>
    <name evidence="1" type="ORF">PG993_010496</name>
</gene>
<organism evidence="1 2">
    <name type="scientific">Apiospora rasikravindrae</name>
    <dbReference type="NCBI Taxonomy" id="990691"/>
    <lineage>
        <taxon>Eukaryota</taxon>
        <taxon>Fungi</taxon>
        <taxon>Dikarya</taxon>
        <taxon>Ascomycota</taxon>
        <taxon>Pezizomycotina</taxon>
        <taxon>Sordariomycetes</taxon>
        <taxon>Xylariomycetidae</taxon>
        <taxon>Amphisphaeriales</taxon>
        <taxon>Apiosporaceae</taxon>
        <taxon>Apiospora</taxon>
    </lineage>
</organism>
<comment type="caution">
    <text evidence="1">The sequence shown here is derived from an EMBL/GenBank/DDBJ whole genome shotgun (WGS) entry which is preliminary data.</text>
</comment>
<keyword evidence="2" id="KW-1185">Reference proteome</keyword>
<proteinExistence type="predicted"/>
<evidence type="ECO:0000313" key="1">
    <source>
        <dbReference type="EMBL" id="KAK8035501.1"/>
    </source>
</evidence>